<dbReference type="PANTHER" id="PTHR38481">
    <property type="entry name" value="HYALURONATE LYASE"/>
    <property type="match status" value="1"/>
</dbReference>
<dbReference type="GO" id="GO:0016837">
    <property type="term" value="F:carbon-oxygen lyase activity, acting on polysaccharides"/>
    <property type="evidence" value="ECO:0007669"/>
    <property type="project" value="UniProtKB-ARBA"/>
</dbReference>
<dbReference type="Pfam" id="PF08124">
    <property type="entry name" value="Lyase_8_N"/>
    <property type="match status" value="1"/>
</dbReference>
<dbReference type="GO" id="GO:0030246">
    <property type="term" value="F:carbohydrate binding"/>
    <property type="evidence" value="ECO:0007669"/>
    <property type="project" value="InterPro"/>
</dbReference>
<sequence>MYARDTSSSSVSISTFIATNTTVSGESATPSSTSSTVGQPSQTVPPQTDQDIVTIRDRRVSIITEGLSGGSSIEQWYLLSTLGPDGKWPASEVDYTTGCDARRANWPAETHWQRIVTMTAAWQGGLDGTPQYVNNTALRSSISLAMDYWFENDFTNPGCLYQGGTSPCPCGTPGLWNTNWFSNIILIPTLVGQGCLLLGNNLTTSQLGNCTRINGRAYGSFGSGQSFLAGANILDIAKVGIDDGLLTNNISLLSDAFGRIHNEVVIHNAVAADGIRPDGSFGQHVGVLYNGNYGMVYTNDVLGIEIEAGGTTFAANSTSRNAFAVLIDGDQWMIFRNVITGVLHWDFSALGRFISFPVIDDQPTANIGINLTQVLQLGQEWSSNTLINAYYSLSKNTTDANAGALKGNRMFYNNDYMVHRGAKYVSTLKMYSTRTQNTECVNTQNPLGFHLADGTLYTYLRGDEYEDIAASWDWYLIPGITVDYAATPLDCAHTGWNGAESFVGGASDGSIGASAMRYSNPYTGSLSWQKAWFFLDDDVQHVMISNITSKSNAAVYSVLDQKRHSGPIFVNGLPMQPSNYTLARSLWHDDVGYLFDNPGDGFQLSIEVGNRTGNWSTIGTSTQPPSTVDLFAAWIEHQNLETSVSYSILPAITLPSFETKALTLHLRTIQNDEHISAVYDESHQVVSAIFWDISGGSLQFAPSSWEAPVTIHSDGNAAVLYRVDSGAVTVSDPSQSLAMLHLTFTRGGGGKMSSANKTLTFNLPSGPLAGSSVSQTL</sequence>
<evidence type="ECO:0000313" key="9">
    <source>
        <dbReference type="Proteomes" id="UP000027265"/>
    </source>
</evidence>
<dbReference type="PANTHER" id="PTHR38481:SF1">
    <property type="entry name" value="HYALURONATE LYASE"/>
    <property type="match status" value="1"/>
</dbReference>
<dbReference type="SUPFAM" id="SSF74650">
    <property type="entry name" value="Galactose mutarotase-like"/>
    <property type="match status" value="1"/>
</dbReference>
<feature type="region of interest" description="Disordered" evidence="4">
    <location>
        <begin position="22"/>
        <end position="50"/>
    </location>
</feature>
<proteinExistence type="inferred from homology"/>
<feature type="domain" description="Polysaccharide lyase family 8 central" evidence="5">
    <location>
        <begin position="408"/>
        <end position="652"/>
    </location>
</feature>
<accession>A0A067Q9S6</accession>
<organism evidence="8 9">
    <name type="scientific">Jaapia argillacea MUCL 33604</name>
    <dbReference type="NCBI Taxonomy" id="933084"/>
    <lineage>
        <taxon>Eukaryota</taxon>
        <taxon>Fungi</taxon>
        <taxon>Dikarya</taxon>
        <taxon>Basidiomycota</taxon>
        <taxon>Agaricomycotina</taxon>
        <taxon>Agaricomycetes</taxon>
        <taxon>Agaricomycetidae</taxon>
        <taxon>Jaapiales</taxon>
        <taxon>Jaapiaceae</taxon>
        <taxon>Jaapia</taxon>
    </lineage>
</organism>
<name>A0A067Q9S6_9AGAM</name>
<dbReference type="Pfam" id="PF02884">
    <property type="entry name" value="Lyase_8_C"/>
    <property type="match status" value="1"/>
</dbReference>
<dbReference type="InterPro" id="IPR014718">
    <property type="entry name" value="GH-type_carb-bd"/>
</dbReference>
<dbReference type="InterPro" id="IPR011071">
    <property type="entry name" value="Lyase_8-like_C"/>
</dbReference>
<dbReference type="Proteomes" id="UP000027265">
    <property type="component" value="Unassembled WGS sequence"/>
</dbReference>
<keyword evidence="9" id="KW-1185">Reference proteome</keyword>
<dbReference type="InterPro" id="IPR038970">
    <property type="entry name" value="Lyase_8"/>
</dbReference>
<evidence type="ECO:0000259" key="7">
    <source>
        <dbReference type="Pfam" id="PF08124"/>
    </source>
</evidence>
<dbReference type="Pfam" id="PF02278">
    <property type="entry name" value="Lyase_8"/>
    <property type="match status" value="1"/>
</dbReference>
<feature type="domain" description="Polysaccharide lyase family 8 C-terminal" evidence="6">
    <location>
        <begin position="669"/>
        <end position="738"/>
    </location>
</feature>
<reference evidence="9" key="1">
    <citation type="journal article" date="2014" name="Proc. Natl. Acad. Sci. U.S.A.">
        <title>Extensive sampling of basidiomycete genomes demonstrates inadequacy of the white-rot/brown-rot paradigm for wood decay fungi.</title>
        <authorList>
            <person name="Riley R."/>
            <person name="Salamov A.A."/>
            <person name="Brown D.W."/>
            <person name="Nagy L.G."/>
            <person name="Floudas D."/>
            <person name="Held B.W."/>
            <person name="Levasseur A."/>
            <person name="Lombard V."/>
            <person name="Morin E."/>
            <person name="Otillar R."/>
            <person name="Lindquist E.A."/>
            <person name="Sun H."/>
            <person name="LaButti K.M."/>
            <person name="Schmutz J."/>
            <person name="Jabbour D."/>
            <person name="Luo H."/>
            <person name="Baker S.E."/>
            <person name="Pisabarro A.G."/>
            <person name="Walton J.D."/>
            <person name="Blanchette R.A."/>
            <person name="Henrissat B."/>
            <person name="Martin F."/>
            <person name="Cullen D."/>
            <person name="Hibbett D.S."/>
            <person name="Grigoriev I.V."/>
        </authorList>
    </citation>
    <scope>NUCLEOTIDE SEQUENCE [LARGE SCALE GENOMIC DNA]</scope>
    <source>
        <strain evidence="9">MUCL 33604</strain>
    </source>
</reference>
<evidence type="ECO:0000256" key="4">
    <source>
        <dbReference type="SAM" id="MobiDB-lite"/>
    </source>
</evidence>
<evidence type="ECO:0000259" key="5">
    <source>
        <dbReference type="Pfam" id="PF02278"/>
    </source>
</evidence>
<dbReference type="InterPro" id="IPR012970">
    <property type="entry name" value="Lyase_8_alpha_N"/>
</dbReference>
<dbReference type="AlphaFoldDB" id="A0A067Q9S6"/>
<keyword evidence="2" id="KW-0732">Signal</keyword>
<dbReference type="EMBL" id="KL197710">
    <property type="protein sequence ID" value="KDQ63719.1"/>
    <property type="molecule type" value="Genomic_DNA"/>
</dbReference>
<dbReference type="GO" id="GO:0005975">
    <property type="term" value="P:carbohydrate metabolic process"/>
    <property type="evidence" value="ECO:0007669"/>
    <property type="project" value="InterPro"/>
</dbReference>
<comment type="similarity">
    <text evidence="1">Belongs to the polysaccharide lyase 8 family.</text>
</comment>
<feature type="compositionally biased region" description="Polar residues" evidence="4">
    <location>
        <begin position="37"/>
        <end position="50"/>
    </location>
</feature>
<dbReference type="InParanoid" id="A0A067Q9S6"/>
<dbReference type="Gene3D" id="2.60.220.10">
    <property type="entry name" value="Polysaccharide lyase family 8-like, C-terminal"/>
    <property type="match status" value="1"/>
</dbReference>
<protein>
    <submittedName>
        <fullName evidence="8">Polysaccharide lyase family 8 protein</fullName>
    </submittedName>
</protein>
<feature type="compositionally biased region" description="Low complexity" evidence="4">
    <location>
        <begin position="24"/>
        <end position="36"/>
    </location>
</feature>
<evidence type="ECO:0000256" key="1">
    <source>
        <dbReference type="ARBA" id="ARBA00006699"/>
    </source>
</evidence>
<dbReference type="InterPro" id="IPR003159">
    <property type="entry name" value="Lyase_8_central_dom"/>
</dbReference>
<dbReference type="SUPFAM" id="SSF49863">
    <property type="entry name" value="Hyaluronate lyase-like, C-terminal domain"/>
    <property type="match status" value="1"/>
</dbReference>
<dbReference type="OrthoDB" id="5980780at2759"/>
<dbReference type="Gene3D" id="1.50.10.100">
    <property type="entry name" value="Chondroitin AC/alginate lyase"/>
    <property type="match status" value="1"/>
</dbReference>
<dbReference type="InterPro" id="IPR004103">
    <property type="entry name" value="Lyase_8_C"/>
</dbReference>
<feature type="domain" description="Polysaccharide lyase 8 N-terminal alpha-helical" evidence="7">
    <location>
        <begin position="100"/>
        <end position="329"/>
    </location>
</feature>
<evidence type="ECO:0000259" key="6">
    <source>
        <dbReference type="Pfam" id="PF02884"/>
    </source>
</evidence>
<evidence type="ECO:0000256" key="3">
    <source>
        <dbReference type="ARBA" id="ARBA00023239"/>
    </source>
</evidence>
<dbReference type="GO" id="GO:0005576">
    <property type="term" value="C:extracellular region"/>
    <property type="evidence" value="ECO:0007669"/>
    <property type="project" value="InterPro"/>
</dbReference>
<dbReference type="HOGENOM" id="CLU_004172_3_0_1"/>
<gene>
    <name evidence="8" type="ORF">JAAARDRAFT_696025</name>
</gene>
<evidence type="ECO:0000313" key="8">
    <source>
        <dbReference type="EMBL" id="KDQ63719.1"/>
    </source>
</evidence>
<dbReference type="InterPro" id="IPR008929">
    <property type="entry name" value="Chondroitin_lyas"/>
</dbReference>
<dbReference type="SUPFAM" id="SSF48230">
    <property type="entry name" value="Chondroitin AC/alginate lyase"/>
    <property type="match status" value="1"/>
</dbReference>
<evidence type="ECO:0000256" key="2">
    <source>
        <dbReference type="ARBA" id="ARBA00022729"/>
    </source>
</evidence>
<dbReference type="Gene3D" id="2.70.98.10">
    <property type="match status" value="1"/>
</dbReference>
<keyword evidence="3 8" id="KW-0456">Lyase</keyword>
<dbReference type="InterPro" id="IPR011013">
    <property type="entry name" value="Gal_mutarotase_sf_dom"/>
</dbReference>